<feature type="repeat" description="PPR" evidence="3">
    <location>
        <begin position="285"/>
        <end position="319"/>
    </location>
</feature>
<accession>A0A200R7N5</accession>
<dbReference type="InParanoid" id="A0A200R7N5"/>
<dbReference type="InterPro" id="IPR002885">
    <property type="entry name" value="PPR_rpt"/>
</dbReference>
<feature type="repeat" description="PPR" evidence="3">
    <location>
        <begin position="52"/>
        <end position="86"/>
    </location>
</feature>
<comment type="caution">
    <text evidence="5">The sequence shown here is derived from an EMBL/GenBank/DDBJ whole genome shotgun (WGS) entry which is preliminary data.</text>
</comment>
<dbReference type="AlphaFoldDB" id="A0A200R7N5"/>
<dbReference type="InterPro" id="IPR011990">
    <property type="entry name" value="TPR-like_helical_dom_sf"/>
</dbReference>
<dbReference type="Proteomes" id="UP000195402">
    <property type="component" value="Unassembled WGS sequence"/>
</dbReference>
<dbReference type="Pfam" id="PF14432">
    <property type="entry name" value="DYW_deaminase"/>
    <property type="match status" value="1"/>
</dbReference>
<dbReference type="PROSITE" id="PS51375">
    <property type="entry name" value="PPR"/>
    <property type="match status" value="5"/>
</dbReference>
<proteinExistence type="inferred from homology"/>
<dbReference type="PANTHER" id="PTHR47926">
    <property type="entry name" value="PENTATRICOPEPTIDE REPEAT-CONTAINING PROTEIN"/>
    <property type="match status" value="1"/>
</dbReference>
<organism evidence="5 6">
    <name type="scientific">Macleaya cordata</name>
    <name type="common">Five-seeded plume-poppy</name>
    <name type="synonym">Bocconia cordata</name>
    <dbReference type="NCBI Taxonomy" id="56857"/>
    <lineage>
        <taxon>Eukaryota</taxon>
        <taxon>Viridiplantae</taxon>
        <taxon>Streptophyta</taxon>
        <taxon>Embryophyta</taxon>
        <taxon>Tracheophyta</taxon>
        <taxon>Spermatophyta</taxon>
        <taxon>Magnoliopsida</taxon>
        <taxon>Ranunculales</taxon>
        <taxon>Papaveraceae</taxon>
        <taxon>Papaveroideae</taxon>
        <taxon>Macleaya</taxon>
    </lineage>
</organism>
<dbReference type="OrthoDB" id="330671at2759"/>
<dbReference type="GO" id="GO:0003723">
    <property type="term" value="F:RNA binding"/>
    <property type="evidence" value="ECO:0007669"/>
    <property type="project" value="InterPro"/>
</dbReference>
<dbReference type="Pfam" id="PF13041">
    <property type="entry name" value="PPR_2"/>
    <property type="match status" value="3"/>
</dbReference>
<feature type="repeat" description="PPR" evidence="3">
    <location>
        <begin position="188"/>
        <end position="218"/>
    </location>
</feature>
<name>A0A200R7N5_MACCD</name>
<evidence type="ECO:0000256" key="3">
    <source>
        <dbReference type="PROSITE-ProRule" id="PRU00708"/>
    </source>
</evidence>
<keyword evidence="2" id="KW-0677">Repeat</keyword>
<keyword evidence="6" id="KW-1185">Reference proteome</keyword>
<feature type="repeat" description="PPR" evidence="3">
    <location>
        <begin position="320"/>
        <end position="354"/>
    </location>
</feature>
<dbReference type="SUPFAM" id="SSF48452">
    <property type="entry name" value="TPR-like"/>
    <property type="match status" value="1"/>
</dbReference>
<sequence>MEELKQIHAHMFKTGLLLDNNLASRLLTFCATTDSGNLPYARRVFDRIHSPNTFMWNIMIKGYSRIGDLEEAFYLYHQMLHNSVQHNAYTFPFLLKACANVPALQEARQLHAHIVKTGFSFDVYTANSLIHVYAKSGSPLSAHCVFDRIQQPDTVSWNSIIDGYVKNGKIETACELFRQMPEKNFISWTSVIAGCVANGQFKEALKLFHEMQISGVKPDNLALTSTLSACAYLGALDQGRWVHTYIDKNQIQIDSVLECSLVDMYAKSGDLEEALRVFRIAKKRSVPVWTAMITGFAIHGRGREALDLFMEMQISGIKPNSVTFTGVLTACSHAGLVEEGKLIFESMERNHSVIPSIEHYGCMVDLLGRAGRLKEAEELIENMPMNPNAAIWGALLSACCIHGEFELAKRVGKILIEVDGDHGGRYVHLARIFAATGQSDEAVKLRKLMKDVGVSKLPGCSSIELNGVVHEFFAGDQSHPQRGEIHLMWKNIAERLKQEGYVPATGNLLLDLDEEEKETAIQQHSESLAIAFGFIGTESGTMIRVIKNLRVCDDCHTAIKLISKVYSRQIVVRDRIRFHIFKDGNCSCGNYW</sequence>
<dbReference type="Pfam" id="PF01535">
    <property type="entry name" value="PPR"/>
    <property type="match status" value="3"/>
</dbReference>
<dbReference type="InterPro" id="IPR046848">
    <property type="entry name" value="E_motif"/>
</dbReference>
<dbReference type="NCBIfam" id="TIGR00756">
    <property type="entry name" value="PPR"/>
    <property type="match status" value="5"/>
</dbReference>
<dbReference type="FunFam" id="1.25.40.10:FF:000333">
    <property type="entry name" value="Pentatricopeptide repeat-containing protein"/>
    <property type="match status" value="1"/>
</dbReference>
<dbReference type="FunFam" id="1.25.40.10:FF:000470">
    <property type="entry name" value="Pentatricopeptide repeat-containing protein At5g66520"/>
    <property type="match status" value="1"/>
</dbReference>
<dbReference type="PANTHER" id="PTHR47926:SF463">
    <property type="entry name" value="PENTATRICOPEPTIDE REPEAT-CONTAINING PROTEIN"/>
    <property type="match status" value="1"/>
</dbReference>
<dbReference type="InterPro" id="IPR032867">
    <property type="entry name" value="DYW_dom"/>
</dbReference>
<dbReference type="GO" id="GO:0009451">
    <property type="term" value="P:RNA modification"/>
    <property type="evidence" value="ECO:0007669"/>
    <property type="project" value="InterPro"/>
</dbReference>
<dbReference type="InterPro" id="IPR046960">
    <property type="entry name" value="PPR_At4g14850-like_plant"/>
</dbReference>
<protein>
    <submittedName>
        <fullName evidence="5">Pentatricopeptide repeat</fullName>
    </submittedName>
</protein>
<evidence type="ECO:0000313" key="5">
    <source>
        <dbReference type="EMBL" id="OVA18744.1"/>
    </source>
</evidence>
<gene>
    <name evidence="5" type="ORF">BVC80_1831g312</name>
</gene>
<comment type="similarity">
    <text evidence="1">Belongs to the PPR family. PCMP-H subfamily.</text>
</comment>
<dbReference type="Pfam" id="PF20431">
    <property type="entry name" value="E_motif"/>
    <property type="match status" value="1"/>
</dbReference>
<dbReference type="Gene3D" id="1.25.40.10">
    <property type="entry name" value="Tetratricopeptide repeat domain"/>
    <property type="match status" value="3"/>
</dbReference>
<dbReference type="FunCoup" id="A0A200R7N5">
    <property type="interactions" value="110"/>
</dbReference>
<dbReference type="GO" id="GO:0008270">
    <property type="term" value="F:zinc ion binding"/>
    <property type="evidence" value="ECO:0007669"/>
    <property type="project" value="InterPro"/>
</dbReference>
<reference evidence="5 6" key="1">
    <citation type="journal article" date="2017" name="Mol. Plant">
        <title>The Genome of Medicinal Plant Macleaya cordata Provides New Insights into Benzylisoquinoline Alkaloids Metabolism.</title>
        <authorList>
            <person name="Liu X."/>
            <person name="Liu Y."/>
            <person name="Huang P."/>
            <person name="Ma Y."/>
            <person name="Qing Z."/>
            <person name="Tang Q."/>
            <person name="Cao H."/>
            <person name="Cheng P."/>
            <person name="Zheng Y."/>
            <person name="Yuan Z."/>
            <person name="Zhou Y."/>
            <person name="Liu J."/>
            <person name="Tang Z."/>
            <person name="Zhuo Y."/>
            <person name="Zhang Y."/>
            <person name="Yu L."/>
            <person name="Huang J."/>
            <person name="Yang P."/>
            <person name="Peng Q."/>
            <person name="Zhang J."/>
            <person name="Jiang W."/>
            <person name="Zhang Z."/>
            <person name="Lin K."/>
            <person name="Ro D.K."/>
            <person name="Chen X."/>
            <person name="Xiong X."/>
            <person name="Shang Y."/>
            <person name="Huang S."/>
            <person name="Zeng J."/>
        </authorList>
    </citation>
    <scope>NUCLEOTIDE SEQUENCE [LARGE SCALE GENOMIC DNA]</scope>
    <source>
        <strain evidence="6">cv. BLH2017</strain>
        <tissue evidence="5">Root</tissue>
    </source>
</reference>
<evidence type="ECO:0000259" key="4">
    <source>
        <dbReference type="Pfam" id="PF14432"/>
    </source>
</evidence>
<dbReference type="OMA" id="DPILGCA"/>
<dbReference type="FunFam" id="1.25.40.10:FF:000184">
    <property type="entry name" value="Pentatricopeptide repeat-containing protein, chloroplastic"/>
    <property type="match status" value="1"/>
</dbReference>
<dbReference type="EMBL" id="MVGT01000435">
    <property type="protein sequence ID" value="OVA18744.1"/>
    <property type="molecule type" value="Genomic_DNA"/>
</dbReference>
<evidence type="ECO:0000256" key="1">
    <source>
        <dbReference type="ARBA" id="ARBA00006643"/>
    </source>
</evidence>
<feature type="domain" description="DYW" evidence="4">
    <location>
        <begin position="500"/>
        <end position="592"/>
    </location>
</feature>
<evidence type="ECO:0000256" key="2">
    <source>
        <dbReference type="ARBA" id="ARBA00022737"/>
    </source>
</evidence>
<feature type="repeat" description="PPR" evidence="3">
    <location>
        <begin position="153"/>
        <end position="187"/>
    </location>
</feature>
<evidence type="ECO:0000313" key="6">
    <source>
        <dbReference type="Proteomes" id="UP000195402"/>
    </source>
</evidence>
<dbReference type="Pfam" id="PF12854">
    <property type="entry name" value="PPR_1"/>
    <property type="match status" value="1"/>
</dbReference>